<proteinExistence type="predicted"/>
<accession>A0A399D012</accession>
<dbReference type="Proteomes" id="UP000266441">
    <property type="component" value="Unassembled WGS sequence"/>
</dbReference>
<dbReference type="AlphaFoldDB" id="A0A399D012"/>
<gene>
    <name evidence="1" type="ORF">D1164_14320</name>
</gene>
<dbReference type="EMBL" id="QWET01000010">
    <property type="protein sequence ID" value="RIH64528.1"/>
    <property type="molecule type" value="Genomic_DNA"/>
</dbReference>
<organism evidence="1 2">
    <name type="scientific">Mariniphaga sediminis</name>
    <dbReference type="NCBI Taxonomy" id="1628158"/>
    <lineage>
        <taxon>Bacteria</taxon>
        <taxon>Pseudomonadati</taxon>
        <taxon>Bacteroidota</taxon>
        <taxon>Bacteroidia</taxon>
        <taxon>Marinilabiliales</taxon>
        <taxon>Prolixibacteraceae</taxon>
        <taxon>Mariniphaga</taxon>
    </lineage>
</organism>
<name>A0A399D012_9BACT</name>
<dbReference type="RefSeq" id="WP_119350686.1">
    <property type="nucleotide sequence ID" value="NZ_QWET01000010.1"/>
</dbReference>
<dbReference type="OrthoDB" id="1109828at2"/>
<sequence length="556" mass="61281">MKNMKYKAGLLVLVFVLGVFSSCKDLTDLNKNPNAINAEDGNVNLLMPSVLGPAARNYLSLGLENMAGAVQFIQRSGWAGGTNYFEWDNVDWGGYYDLLRTNALLIENANRDGFAFHEGVGLTMRAFLFGQIADYWGDAPYSMSLQGNTGDIKYLYPEYDTQEAIYNGVIADLKAAAALFATGDETFVDGNADLYFGGNSEAWEKFANSLLIRYYVRISEKNSDAKSAVEAIVAGGMYIQSSSEDATMDYTGGSNDTWPLVYDSETSSTRNLACSTIIDQMNSTNDPRKSVWFAPVAVRWVQDTNIEGAASDMLADGVPTSILPDWIDYQGADAEFTRLYNPNDVERNDNEFVGVPPGLLQTDIHSYNGCENGAQGRHNYHVSMLTREFMDGNPQPGDLLQARLVSAAEMHFTLSEMALKGWSVGDAETHYNAGVMASLETWGVEDQYDAFIAEVAFDGTEEQVLTQKWVASFCNATEAWNDYRRTGYPQFTLLDDVARAPYPALRFGYGGDELNNNTSNVNAAIEGLQTTEYSGAIGKNSVYSRTWLHQGTDVPY</sequence>
<keyword evidence="2" id="KW-1185">Reference proteome</keyword>
<protein>
    <submittedName>
        <fullName evidence="1">SusD/RagB family nutrient-binding outer membrane lipoprotein</fullName>
    </submittedName>
</protein>
<reference evidence="1 2" key="1">
    <citation type="journal article" date="2015" name="Int. J. Syst. Evol. Microbiol.">
        <title>Mariniphaga sediminis sp. nov., isolated from coastal sediment.</title>
        <authorList>
            <person name="Wang F.Q."/>
            <person name="Shen Q.Y."/>
            <person name="Chen G.J."/>
            <person name="Du Z.J."/>
        </authorList>
    </citation>
    <scope>NUCLEOTIDE SEQUENCE [LARGE SCALE GENOMIC DNA]</scope>
    <source>
        <strain evidence="1 2">SY21</strain>
    </source>
</reference>
<dbReference type="PROSITE" id="PS51257">
    <property type="entry name" value="PROKAR_LIPOPROTEIN"/>
    <property type="match status" value="1"/>
</dbReference>
<evidence type="ECO:0000313" key="1">
    <source>
        <dbReference type="EMBL" id="RIH64528.1"/>
    </source>
</evidence>
<dbReference type="InterPro" id="IPR041662">
    <property type="entry name" value="SusD-like_2"/>
</dbReference>
<dbReference type="InterPro" id="IPR011990">
    <property type="entry name" value="TPR-like_helical_dom_sf"/>
</dbReference>
<evidence type="ECO:0000313" key="2">
    <source>
        <dbReference type="Proteomes" id="UP000266441"/>
    </source>
</evidence>
<dbReference type="Pfam" id="PF12771">
    <property type="entry name" value="SusD-like_2"/>
    <property type="match status" value="2"/>
</dbReference>
<keyword evidence="1" id="KW-0449">Lipoprotein</keyword>
<comment type="caution">
    <text evidence="1">The sequence shown here is derived from an EMBL/GenBank/DDBJ whole genome shotgun (WGS) entry which is preliminary data.</text>
</comment>
<dbReference type="Gene3D" id="1.25.40.390">
    <property type="match status" value="2"/>
</dbReference>
<dbReference type="SUPFAM" id="SSF48452">
    <property type="entry name" value="TPR-like"/>
    <property type="match status" value="1"/>
</dbReference>